<evidence type="ECO:0000313" key="2">
    <source>
        <dbReference type="EMBL" id="HHS51526.1"/>
    </source>
</evidence>
<organism evidence="2">
    <name type="scientific">candidate division WOR-3 bacterium</name>
    <dbReference type="NCBI Taxonomy" id="2052148"/>
    <lineage>
        <taxon>Bacteria</taxon>
        <taxon>Bacteria division WOR-3</taxon>
    </lineage>
</organism>
<proteinExistence type="predicted"/>
<gene>
    <name evidence="2" type="ORF">ENW73_01490</name>
</gene>
<dbReference type="Pfam" id="PF10040">
    <property type="entry name" value="CRISPR_Cas6"/>
    <property type="match status" value="1"/>
</dbReference>
<feature type="domain" description="CRISPR-associated protein Cas6 C-terminal" evidence="1">
    <location>
        <begin position="179"/>
        <end position="299"/>
    </location>
</feature>
<name>A0A7C6A8Q7_UNCW3</name>
<dbReference type="AlphaFoldDB" id="A0A7C6A8Q7"/>
<dbReference type="EMBL" id="DTLI01000033">
    <property type="protein sequence ID" value="HHS51526.1"/>
    <property type="molecule type" value="Genomic_DNA"/>
</dbReference>
<dbReference type="InterPro" id="IPR019267">
    <property type="entry name" value="CRISPR-assoc_Cas6_C"/>
</dbReference>
<protein>
    <submittedName>
        <fullName evidence="2">CRISPR system precrRNA processing endoribonuclease RAMP protein Cas6</fullName>
    </submittedName>
</protein>
<reference evidence="2" key="1">
    <citation type="journal article" date="2020" name="mSystems">
        <title>Genome- and Community-Level Interaction Insights into Carbon Utilization and Element Cycling Functions of Hydrothermarchaeota in Hydrothermal Sediment.</title>
        <authorList>
            <person name="Zhou Z."/>
            <person name="Liu Y."/>
            <person name="Xu W."/>
            <person name="Pan J."/>
            <person name="Luo Z.H."/>
            <person name="Li M."/>
        </authorList>
    </citation>
    <scope>NUCLEOTIDE SEQUENCE [LARGE SCALE GENOMIC DNA]</scope>
    <source>
        <strain evidence="2">SpSt-876</strain>
    </source>
</reference>
<accession>A0A7C6A8Q7</accession>
<comment type="caution">
    <text evidence="2">The sequence shown here is derived from an EMBL/GenBank/DDBJ whole genome shotgun (WGS) entry which is preliminary data.</text>
</comment>
<evidence type="ECO:0000259" key="1">
    <source>
        <dbReference type="Pfam" id="PF10040"/>
    </source>
</evidence>
<dbReference type="Gene3D" id="3.30.70.1900">
    <property type="match status" value="1"/>
</dbReference>
<sequence length="306" mass="35050">MKIAEFAIKLIAKDKLSLPPYKGSAIRGAFGYAFRKVSCPFPKKDCQECLLKEKCVYAFVFETPRPTTALVMRKYEKIPHPFLIEPPLATKTEYNPGDSLSFNLILFGKAIDFLPYFIYSFELMAEKGLGKGRGRLVVQSVNQGRNIIYDGVTKNLKGKTKEQELKIQQPRKSVKQIRLEFLTPLRIIYQGRLAQSLDFHILVRNLLRRIGLLSYFHSDQPFKIDFANLINQAMKVKTQMASFKTLDWVRYSSRQERLIKMDGIVGEVTYQGDLTQFIPYLEIGEKVHLGKGTTFGLGKFAFKILA</sequence>